<sequence length="212" mass="24717">LKLLFENSQNQFSPEILRNTLAILADATPFDYYYAKQSIARLELHLRTLIANLEKVCFAPMRLSTEFRDKLYNSLAKFAEIHQNTTQVIEERIISKKQNYNIDFLLTHLRDTLHSLRDDETWFQELGRRSKDLLKSALNIAPEILSTAGVALPNVNCSILSMLPSLSFKYPVASYYVGWRKYLWSFLEREWIDVTNKSILDSQTKFDEVSNK</sequence>
<feature type="non-terminal residue" evidence="1">
    <location>
        <position position="1"/>
    </location>
</feature>
<comment type="caution">
    <text evidence="1">The sequence shown here is derived from an EMBL/GenBank/DDBJ whole genome shotgun (WGS) entry which is preliminary data.</text>
</comment>
<dbReference type="EMBL" id="LLXH01007819">
    <property type="protein sequence ID" value="PKC51347.1"/>
    <property type="molecule type" value="Genomic_DNA"/>
</dbReference>
<gene>
    <name evidence="1" type="ORF">RhiirA1_483950</name>
</gene>
<evidence type="ECO:0000313" key="2">
    <source>
        <dbReference type="Proteomes" id="UP000232688"/>
    </source>
</evidence>
<proteinExistence type="predicted"/>
<protein>
    <submittedName>
        <fullName evidence="1">Uncharacterized protein</fullName>
    </submittedName>
</protein>
<reference evidence="1 2" key="2">
    <citation type="submission" date="2017-10" db="EMBL/GenBank/DDBJ databases">
        <title>Genome analyses suggest a sexual origin of heterokaryosis in a supposedly ancient asexual fungus.</title>
        <authorList>
            <person name="Corradi N."/>
            <person name="Sedzielewska K."/>
            <person name="Noel J."/>
            <person name="Charron P."/>
            <person name="Farinelli L."/>
            <person name="Marton T."/>
            <person name="Kruger M."/>
            <person name="Pelin A."/>
            <person name="Brachmann A."/>
            <person name="Corradi N."/>
        </authorList>
    </citation>
    <scope>NUCLEOTIDE SEQUENCE [LARGE SCALE GENOMIC DNA]</scope>
    <source>
        <strain evidence="1 2">A1</strain>
    </source>
</reference>
<accession>A0A2N0QJW3</accession>
<feature type="non-terminal residue" evidence="1">
    <location>
        <position position="212"/>
    </location>
</feature>
<dbReference type="VEuPathDB" id="FungiDB:RhiirA1_483950"/>
<dbReference type="Proteomes" id="UP000232688">
    <property type="component" value="Unassembled WGS sequence"/>
</dbReference>
<evidence type="ECO:0000313" key="1">
    <source>
        <dbReference type="EMBL" id="PKC51347.1"/>
    </source>
</evidence>
<reference evidence="1 2" key="1">
    <citation type="submission" date="2017-10" db="EMBL/GenBank/DDBJ databases">
        <title>Extensive intraspecific genome diversity in a model arbuscular mycorrhizal fungus.</title>
        <authorList>
            <person name="Chen E.C.H."/>
            <person name="Morin E."/>
            <person name="Baudet D."/>
            <person name="Noel J."/>
            <person name="Ndikumana S."/>
            <person name="Charron P."/>
            <person name="St-Onge C."/>
            <person name="Giorgi J."/>
            <person name="Grigoriev I.V."/>
            <person name="Roux C."/>
            <person name="Martin F.M."/>
            <person name="Corradi N."/>
        </authorList>
    </citation>
    <scope>NUCLEOTIDE SEQUENCE [LARGE SCALE GENOMIC DNA]</scope>
    <source>
        <strain evidence="1 2">A1</strain>
    </source>
</reference>
<name>A0A2N0QJW3_9GLOM</name>
<organism evidence="1 2">
    <name type="scientific">Rhizophagus irregularis</name>
    <dbReference type="NCBI Taxonomy" id="588596"/>
    <lineage>
        <taxon>Eukaryota</taxon>
        <taxon>Fungi</taxon>
        <taxon>Fungi incertae sedis</taxon>
        <taxon>Mucoromycota</taxon>
        <taxon>Glomeromycotina</taxon>
        <taxon>Glomeromycetes</taxon>
        <taxon>Glomerales</taxon>
        <taxon>Glomeraceae</taxon>
        <taxon>Rhizophagus</taxon>
    </lineage>
</organism>
<dbReference type="AlphaFoldDB" id="A0A2N0QJW3"/>